<sequence length="355" mass="37729">MGTRSAAPDLAAVESLSAGARGWIGRHCGFLDEPAGRAELPVTPRVKALLQLALLYRCWAKATGATEAEHPAHPDLAAVAATVEQVWRSPDHPPLLTVEPRYARQFQLMYGALAPAGLDADGPHRAALAEGVAGDLLTPRRKSPFLHLETRYYAELADVPHQLLDYPELYRISRLAGHADGQPLAELDVCNVTHTVFHLADFGFRDPGLGGADLAHARDRVERLTEESVRRGEWDLTGKLVLAQHCLGLDPLTTPSGAAALRLLAEAQSPEGAFPGRSATDRVPADAGAVQFFRKSYQSTLVVALATVILLRPRAGTAGERPPTASVPGERPPTTSVPGERPPTASAAPALGGAR</sequence>
<name>A0ABZ1UCS0_9ACTN</name>
<gene>
    <name evidence="3" type="ORF">OHA16_35095</name>
</gene>
<feature type="region of interest" description="Disordered" evidence="1">
    <location>
        <begin position="316"/>
        <end position="355"/>
    </location>
</feature>
<feature type="domain" description="DUF6895" evidence="2">
    <location>
        <begin position="18"/>
        <end position="307"/>
    </location>
</feature>
<organism evidence="3 4">
    <name type="scientific">Kitasatospora purpeofusca</name>
    <dbReference type="NCBI Taxonomy" id="67352"/>
    <lineage>
        <taxon>Bacteria</taxon>
        <taxon>Bacillati</taxon>
        <taxon>Actinomycetota</taxon>
        <taxon>Actinomycetes</taxon>
        <taxon>Kitasatosporales</taxon>
        <taxon>Streptomycetaceae</taxon>
        <taxon>Kitasatospora</taxon>
    </lineage>
</organism>
<dbReference type="EMBL" id="CP108110">
    <property type="protein sequence ID" value="WUQ87752.1"/>
    <property type="molecule type" value="Genomic_DNA"/>
</dbReference>
<evidence type="ECO:0000313" key="3">
    <source>
        <dbReference type="EMBL" id="WUQ87752.1"/>
    </source>
</evidence>
<dbReference type="Pfam" id="PF21836">
    <property type="entry name" value="DUF6895"/>
    <property type="match status" value="1"/>
</dbReference>
<dbReference type="Proteomes" id="UP001432222">
    <property type="component" value="Chromosome"/>
</dbReference>
<evidence type="ECO:0000259" key="2">
    <source>
        <dbReference type="Pfam" id="PF21836"/>
    </source>
</evidence>
<evidence type="ECO:0000313" key="4">
    <source>
        <dbReference type="Proteomes" id="UP001432222"/>
    </source>
</evidence>
<evidence type="ECO:0000256" key="1">
    <source>
        <dbReference type="SAM" id="MobiDB-lite"/>
    </source>
</evidence>
<keyword evidence="4" id="KW-1185">Reference proteome</keyword>
<accession>A0ABZ1UCS0</accession>
<dbReference type="RefSeq" id="WP_328958309.1">
    <property type="nucleotide sequence ID" value="NZ_CP108110.1"/>
</dbReference>
<protein>
    <recommendedName>
        <fullName evidence="2">DUF6895 domain-containing protein</fullName>
    </recommendedName>
</protein>
<dbReference type="InterPro" id="IPR054190">
    <property type="entry name" value="DUF6895"/>
</dbReference>
<proteinExistence type="predicted"/>
<reference evidence="3" key="1">
    <citation type="submission" date="2022-10" db="EMBL/GenBank/DDBJ databases">
        <title>The complete genomes of actinobacterial strains from the NBC collection.</title>
        <authorList>
            <person name="Joergensen T.S."/>
            <person name="Alvarez Arevalo M."/>
            <person name="Sterndorff E.B."/>
            <person name="Faurdal D."/>
            <person name="Vuksanovic O."/>
            <person name="Mourched A.-S."/>
            <person name="Charusanti P."/>
            <person name="Shaw S."/>
            <person name="Blin K."/>
            <person name="Weber T."/>
        </authorList>
    </citation>
    <scope>NUCLEOTIDE SEQUENCE</scope>
    <source>
        <strain evidence="3">NBC_00222</strain>
    </source>
</reference>